<comment type="caution">
    <text evidence="11">The sequence shown here is derived from an EMBL/GenBank/DDBJ whole genome shotgun (WGS) entry which is preliminary data.</text>
</comment>
<organism evidence="11 12">
    <name type="scientific">Porites evermanni</name>
    <dbReference type="NCBI Taxonomy" id="104178"/>
    <lineage>
        <taxon>Eukaryota</taxon>
        <taxon>Metazoa</taxon>
        <taxon>Cnidaria</taxon>
        <taxon>Anthozoa</taxon>
        <taxon>Hexacorallia</taxon>
        <taxon>Scleractinia</taxon>
        <taxon>Fungiina</taxon>
        <taxon>Poritidae</taxon>
        <taxon>Porites</taxon>
    </lineage>
</organism>
<feature type="transmembrane region" description="Helical" evidence="9">
    <location>
        <begin position="152"/>
        <end position="172"/>
    </location>
</feature>
<dbReference type="EMBL" id="CALNXI010000334">
    <property type="protein sequence ID" value="CAH3025047.1"/>
    <property type="molecule type" value="Genomic_DNA"/>
</dbReference>
<dbReference type="InterPro" id="IPR000276">
    <property type="entry name" value="GPCR_Rhodpsn"/>
</dbReference>
<protein>
    <recommendedName>
        <fullName evidence="10">G-protein coupled receptors family 1 profile domain-containing protein</fullName>
    </recommendedName>
</protein>
<gene>
    <name evidence="11" type="ORF">PEVE_00024906</name>
</gene>
<evidence type="ECO:0000256" key="7">
    <source>
        <dbReference type="ARBA" id="ARBA00023224"/>
    </source>
</evidence>
<evidence type="ECO:0000256" key="3">
    <source>
        <dbReference type="ARBA" id="ARBA00022989"/>
    </source>
</evidence>
<dbReference type="PANTHER" id="PTHR45695:SF15">
    <property type="entry name" value="OPSIN RH2"/>
    <property type="match status" value="1"/>
</dbReference>
<dbReference type="Proteomes" id="UP001159427">
    <property type="component" value="Unassembled WGS sequence"/>
</dbReference>
<keyword evidence="12" id="KW-1185">Reference proteome</keyword>
<dbReference type="Gene3D" id="1.20.1070.10">
    <property type="entry name" value="Rhodopsin 7-helix transmembrane proteins"/>
    <property type="match status" value="1"/>
</dbReference>
<keyword evidence="5 9" id="KW-0472">Membrane</keyword>
<comment type="similarity">
    <text evidence="8">Belongs to the G-protein coupled receptor 1 family.</text>
</comment>
<reference evidence="11 12" key="1">
    <citation type="submission" date="2022-05" db="EMBL/GenBank/DDBJ databases">
        <authorList>
            <consortium name="Genoscope - CEA"/>
            <person name="William W."/>
        </authorList>
    </citation>
    <scope>NUCLEOTIDE SEQUENCE [LARGE SCALE GENOMIC DNA]</scope>
</reference>
<feature type="domain" description="G-protein coupled receptors family 1 profile" evidence="10">
    <location>
        <begin position="50"/>
        <end position="300"/>
    </location>
</feature>
<keyword evidence="7 8" id="KW-0807">Transducer</keyword>
<evidence type="ECO:0000256" key="4">
    <source>
        <dbReference type="ARBA" id="ARBA00023040"/>
    </source>
</evidence>
<evidence type="ECO:0000256" key="6">
    <source>
        <dbReference type="ARBA" id="ARBA00023170"/>
    </source>
</evidence>
<dbReference type="PANTHER" id="PTHR45695">
    <property type="entry name" value="LEUCOKININ RECEPTOR-RELATED"/>
    <property type="match status" value="1"/>
</dbReference>
<dbReference type="PROSITE" id="PS00237">
    <property type="entry name" value="G_PROTEIN_RECEP_F1_1"/>
    <property type="match status" value="1"/>
</dbReference>
<feature type="transmembrane region" description="Helical" evidence="9">
    <location>
        <begin position="70"/>
        <end position="93"/>
    </location>
</feature>
<dbReference type="PRINTS" id="PR00237">
    <property type="entry name" value="GPCRRHODOPSN"/>
</dbReference>
<keyword evidence="2 8" id="KW-0812">Transmembrane</keyword>
<evidence type="ECO:0000256" key="2">
    <source>
        <dbReference type="ARBA" id="ARBA00022692"/>
    </source>
</evidence>
<evidence type="ECO:0000256" key="5">
    <source>
        <dbReference type="ARBA" id="ARBA00023136"/>
    </source>
</evidence>
<accession>A0ABN8M655</accession>
<feature type="transmembrane region" description="Helical" evidence="9">
    <location>
        <begin position="37"/>
        <end position="58"/>
    </location>
</feature>
<evidence type="ECO:0000256" key="9">
    <source>
        <dbReference type="SAM" id="Phobius"/>
    </source>
</evidence>
<keyword evidence="6 8" id="KW-0675">Receptor</keyword>
<sequence length="374" mass="42738">MNSSNNTSECLTSPGRRAELYNYPLPIRSTTELTLEIVIGCVLFILGITGNGLVCYVISRSPRTRSSMYFLLVQLAVADILVCLVSIPLTLVSTQPIPFLLLQSDVSCKMVRFIQYLLLPASVNLLTVTAVDRFFQICYPLRFFNRDSKIKCLAFCSWIYAAILTLPEFYFISTRLVKHGDKVYVFCAVKETSKDAKLGTIYLAVRGILGFLTPLAIIITLYYKIIKTVWSRQTIRSRMRRNVIKSLAMVVIAFFLSWSPFSIISKHSILMKERYNSVSRAEIITFWIGLSASVYNPLIYAFYNKNFRDAFREVVLHRKTTKKMAFNIQSPVKLVKKPGKETETFGLQSETPILLKYSELTDLQNQRTENSHNL</sequence>
<dbReference type="Pfam" id="PF00001">
    <property type="entry name" value="7tm_1"/>
    <property type="match status" value="1"/>
</dbReference>
<keyword evidence="4 8" id="KW-0297">G-protein coupled receptor</keyword>
<dbReference type="SMART" id="SM01381">
    <property type="entry name" value="7TM_GPCR_Srsx"/>
    <property type="match status" value="1"/>
</dbReference>
<evidence type="ECO:0000256" key="8">
    <source>
        <dbReference type="RuleBase" id="RU000688"/>
    </source>
</evidence>
<dbReference type="CDD" id="cd00637">
    <property type="entry name" value="7tm_classA_rhodopsin-like"/>
    <property type="match status" value="1"/>
</dbReference>
<feature type="transmembrane region" description="Helical" evidence="9">
    <location>
        <begin position="243"/>
        <end position="264"/>
    </location>
</feature>
<evidence type="ECO:0000256" key="1">
    <source>
        <dbReference type="ARBA" id="ARBA00004141"/>
    </source>
</evidence>
<dbReference type="SUPFAM" id="SSF81321">
    <property type="entry name" value="Family A G protein-coupled receptor-like"/>
    <property type="match status" value="1"/>
</dbReference>
<name>A0ABN8M655_9CNID</name>
<proteinExistence type="inferred from homology"/>
<feature type="transmembrane region" description="Helical" evidence="9">
    <location>
        <begin position="113"/>
        <end position="131"/>
    </location>
</feature>
<feature type="transmembrane region" description="Helical" evidence="9">
    <location>
        <begin position="201"/>
        <end position="223"/>
    </location>
</feature>
<evidence type="ECO:0000313" key="12">
    <source>
        <dbReference type="Proteomes" id="UP001159427"/>
    </source>
</evidence>
<evidence type="ECO:0000313" key="11">
    <source>
        <dbReference type="EMBL" id="CAH3025047.1"/>
    </source>
</evidence>
<dbReference type="InterPro" id="IPR017452">
    <property type="entry name" value="GPCR_Rhodpsn_7TM"/>
</dbReference>
<evidence type="ECO:0000259" key="10">
    <source>
        <dbReference type="PROSITE" id="PS50262"/>
    </source>
</evidence>
<comment type="subcellular location">
    <subcellularLocation>
        <location evidence="1">Membrane</location>
        <topology evidence="1">Multi-pass membrane protein</topology>
    </subcellularLocation>
</comment>
<feature type="transmembrane region" description="Helical" evidence="9">
    <location>
        <begin position="284"/>
        <end position="303"/>
    </location>
</feature>
<dbReference type="PROSITE" id="PS50262">
    <property type="entry name" value="G_PROTEIN_RECEP_F1_2"/>
    <property type="match status" value="1"/>
</dbReference>
<keyword evidence="3 9" id="KW-1133">Transmembrane helix</keyword>